<dbReference type="Gene3D" id="3.40.50.1110">
    <property type="entry name" value="SGNH hydrolase"/>
    <property type="match status" value="1"/>
</dbReference>
<evidence type="ECO:0000259" key="1">
    <source>
        <dbReference type="Pfam" id="PF13472"/>
    </source>
</evidence>
<keyword evidence="3" id="KW-1185">Reference proteome</keyword>
<organism evidence="2 3">
    <name type="scientific">Bradyrhizobium shewense</name>
    <dbReference type="NCBI Taxonomy" id="1761772"/>
    <lineage>
        <taxon>Bacteria</taxon>
        <taxon>Pseudomonadati</taxon>
        <taxon>Pseudomonadota</taxon>
        <taxon>Alphaproteobacteria</taxon>
        <taxon>Hyphomicrobiales</taxon>
        <taxon>Nitrobacteraceae</taxon>
        <taxon>Bradyrhizobium</taxon>
    </lineage>
</organism>
<gene>
    <name evidence="2" type="ORF">GA0061098_10406</name>
</gene>
<evidence type="ECO:0000313" key="2">
    <source>
        <dbReference type="EMBL" id="SCB55380.1"/>
    </source>
</evidence>
<proteinExistence type="predicted"/>
<dbReference type="InterPro" id="IPR051532">
    <property type="entry name" value="Ester_Hydrolysis_Enzymes"/>
</dbReference>
<dbReference type="RefSeq" id="WP_091966886.1">
    <property type="nucleotide sequence ID" value="NZ_FMAI01000040.1"/>
</dbReference>
<sequence>MKSEFGNRLAAIAVALCFVLAWIVSNSVRADEEATKIVMIGDSLTEGKVAETDRIPIQLEFALKAKGRSVSVFNAGAGGDSAAKGLARLNRVVKVDTDAVIVALGWWDMDRGLDPNVTRAALAAILDNLQAREIAVLLCGVRAHTKFGDEHEKAFVEMFAALAREYNVLFFPAINDAVLDNAELNAVDGLHPNAAGNKALVAQILPTVEALIDRARSRS</sequence>
<dbReference type="GO" id="GO:0004622">
    <property type="term" value="F:phosphatidylcholine lysophospholipase activity"/>
    <property type="evidence" value="ECO:0007669"/>
    <property type="project" value="TreeGrafter"/>
</dbReference>
<dbReference type="PANTHER" id="PTHR30383:SF24">
    <property type="entry name" value="THIOESTERASE 1_PROTEASE 1_LYSOPHOSPHOLIPASE L1"/>
    <property type="match status" value="1"/>
</dbReference>
<dbReference type="PANTHER" id="PTHR30383">
    <property type="entry name" value="THIOESTERASE 1/PROTEASE 1/LYSOPHOSPHOLIPASE L1"/>
    <property type="match status" value="1"/>
</dbReference>
<evidence type="ECO:0000313" key="3">
    <source>
        <dbReference type="Proteomes" id="UP000199184"/>
    </source>
</evidence>
<dbReference type="InterPro" id="IPR013830">
    <property type="entry name" value="SGNH_hydro"/>
</dbReference>
<name>A0A1C3XT04_9BRAD</name>
<feature type="domain" description="SGNH hydrolase-type esterase" evidence="1">
    <location>
        <begin position="40"/>
        <end position="199"/>
    </location>
</feature>
<dbReference type="AlphaFoldDB" id="A0A1C3XT04"/>
<reference evidence="3" key="1">
    <citation type="submission" date="2016-08" db="EMBL/GenBank/DDBJ databases">
        <authorList>
            <person name="Varghese N."/>
            <person name="Submissions Spin"/>
        </authorList>
    </citation>
    <scope>NUCLEOTIDE SEQUENCE [LARGE SCALE GENOMIC DNA]</scope>
    <source>
        <strain evidence="3">ERR11</strain>
    </source>
</reference>
<protein>
    <submittedName>
        <fullName evidence="2">Acyl-CoA thioesterase-1</fullName>
    </submittedName>
</protein>
<dbReference type="InterPro" id="IPR036514">
    <property type="entry name" value="SGNH_hydro_sf"/>
</dbReference>
<dbReference type="Pfam" id="PF13472">
    <property type="entry name" value="Lipase_GDSL_2"/>
    <property type="match status" value="1"/>
</dbReference>
<dbReference type="EMBL" id="FMAI01000040">
    <property type="protein sequence ID" value="SCB55380.1"/>
    <property type="molecule type" value="Genomic_DNA"/>
</dbReference>
<accession>A0A1C3XT04</accession>
<dbReference type="Proteomes" id="UP000199184">
    <property type="component" value="Unassembled WGS sequence"/>
</dbReference>
<dbReference type="SUPFAM" id="SSF52266">
    <property type="entry name" value="SGNH hydrolase"/>
    <property type="match status" value="1"/>
</dbReference>